<feature type="signal peptide" evidence="1">
    <location>
        <begin position="1"/>
        <end position="22"/>
    </location>
</feature>
<evidence type="ECO:0000313" key="4">
    <source>
        <dbReference type="Proteomes" id="UP000297900"/>
    </source>
</evidence>
<evidence type="ECO:0000259" key="2">
    <source>
        <dbReference type="Pfam" id="PF07833"/>
    </source>
</evidence>
<proteinExistence type="predicted"/>
<dbReference type="Gene3D" id="3.30.457.10">
    <property type="entry name" value="Copper amine oxidase-like, N-terminal domain"/>
    <property type="match status" value="1"/>
</dbReference>
<keyword evidence="1" id="KW-0732">Signal</keyword>
<dbReference type="AlphaFoldDB" id="A0A4Y8LXD3"/>
<evidence type="ECO:0000256" key="1">
    <source>
        <dbReference type="SAM" id="SignalP"/>
    </source>
</evidence>
<feature type="chain" id="PRO_5039247122" evidence="1">
    <location>
        <begin position="23"/>
        <end position="371"/>
    </location>
</feature>
<dbReference type="SUPFAM" id="SSF55383">
    <property type="entry name" value="Copper amine oxidase, domain N"/>
    <property type="match status" value="1"/>
</dbReference>
<name>A0A4Y8LXD3_9BACL</name>
<dbReference type="InterPro" id="IPR036582">
    <property type="entry name" value="Mao_N_sf"/>
</dbReference>
<dbReference type="EMBL" id="SOMN01000016">
    <property type="protein sequence ID" value="TFE25979.1"/>
    <property type="molecule type" value="Genomic_DNA"/>
</dbReference>
<gene>
    <name evidence="3" type="ORF">E2980_12505</name>
</gene>
<accession>A0A4Y8LXD3</accession>
<dbReference type="RefSeq" id="WP_135152523.1">
    <property type="nucleotide sequence ID" value="NZ_SOMN01000016.1"/>
</dbReference>
<reference evidence="3 4" key="1">
    <citation type="submission" date="2019-03" db="EMBL/GenBank/DDBJ databases">
        <title>Cohnella endophytica sp. nov., a novel endophytic bacterium isolated from bark of Sonneratia apetala.</title>
        <authorList>
            <person name="Tuo L."/>
        </authorList>
    </citation>
    <scope>NUCLEOTIDE SEQUENCE [LARGE SCALE GENOMIC DNA]</scope>
    <source>
        <strain evidence="3 4">CCTCC AB 208254</strain>
    </source>
</reference>
<sequence length="371" mass="39939">MFNKKIALAGVMIAAFASTAYAPQSHAATTSSSVKFQMNQYSYMNNTGNHSLTVAPYALHGNVMVPLRALAESLGAGISWNQASQTATIAGQAFGQIKLKVNAKIAVNQKGEQIKLPESIKQVKGSLVVPAKSIAGLMGAKVNWSSSTRTITITQNTEVRDSITVSYNFSEGNDGWKGDFADLPVDYNKDIYELQYARELLPLGDANKTNYGLKLKGVNRSDDLFMFLTRKVDDLKPNTAYQVKLDFGMYTSESGGMMGVGGSPSEAVKVKAGVINKEPAAIQKDDGGSLYYRMNIDKGIQSESGADAKVLGDITKPDSGKEGYQRVNFSYSAAVTTNAKGDLFLLIGTDSGYEGLTTLYFDDIKLTATQK</sequence>
<dbReference type="Pfam" id="PF07833">
    <property type="entry name" value="Cu_amine_oxidN1"/>
    <property type="match status" value="1"/>
</dbReference>
<keyword evidence="4" id="KW-1185">Reference proteome</keyword>
<dbReference type="OrthoDB" id="2781053at2"/>
<protein>
    <submittedName>
        <fullName evidence="3">Copper amine oxidase N-terminal domain-containing protein</fullName>
    </submittedName>
</protein>
<organism evidence="3 4">
    <name type="scientific">Cohnella luojiensis</name>
    <dbReference type="NCBI Taxonomy" id="652876"/>
    <lineage>
        <taxon>Bacteria</taxon>
        <taxon>Bacillati</taxon>
        <taxon>Bacillota</taxon>
        <taxon>Bacilli</taxon>
        <taxon>Bacillales</taxon>
        <taxon>Paenibacillaceae</taxon>
        <taxon>Cohnella</taxon>
    </lineage>
</organism>
<dbReference type="Proteomes" id="UP000297900">
    <property type="component" value="Unassembled WGS sequence"/>
</dbReference>
<comment type="caution">
    <text evidence="3">The sequence shown here is derived from an EMBL/GenBank/DDBJ whole genome shotgun (WGS) entry which is preliminary data.</text>
</comment>
<feature type="domain" description="Copper amine oxidase-like N-terminal" evidence="2">
    <location>
        <begin position="51"/>
        <end position="153"/>
    </location>
</feature>
<evidence type="ECO:0000313" key="3">
    <source>
        <dbReference type="EMBL" id="TFE25979.1"/>
    </source>
</evidence>
<dbReference type="InterPro" id="IPR012854">
    <property type="entry name" value="Cu_amine_oxidase-like_N"/>
</dbReference>